<reference evidence="2" key="1">
    <citation type="journal article" date="2022" name="Mol. Ecol. Resour.">
        <title>The genomes of chicory, endive, great burdock and yacon provide insights into Asteraceae palaeo-polyploidization history and plant inulin production.</title>
        <authorList>
            <person name="Fan W."/>
            <person name="Wang S."/>
            <person name="Wang H."/>
            <person name="Wang A."/>
            <person name="Jiang F."/>
            <person name="Liu H."/>
            <person name="Zhao H."/>
            <person name="Xu D."/>
            <person name="Zhang Y."/>
        </authorList>
    </citation>
    <scope>NUCLEOTIDE SEQUENCE [LARGE SCALE GENOMIC DNA]</scope>
    <source>
        <strain evidence="2">cv. Yunnan</strain>
    </source>
</reference>
<accession>A0ACB9JKT6</accession>
<name>A0ACB9JKT6_9ASTR</name>
<dbReference type="Proteomes" id="UP001056120">
    <property type="component" value="Linkage Group LG03"/>
</dbReference>
<evidence type="ECO:0000313" key="2">
    <source>
        <dbReference type="Proteomes" id="UP001056120"/>
    </source>
</evidence>
<keyword evidence="2" id="KW-1185">Reference proteome</keyword>
<dbReference type="EMBL" id="CM042020">
    <property type="protein sequence ID" value="KAI3820934.1"/>
    <property type="molecule type" value="Genomic_DNA"/>
</dbReference>
<comment type="caution">
    <text evidence="1">The sequence shown here is derived from an EMBL/GenBank/DDBJ whole genome shotgun (WGS) entry which is preliminary data.</text>
</comment>
<gene>
    <name evidence="1" type="ORF">L1987_08488</name>
</gene>
<organism evidence="1 2">
    <name type="scientific">Smallanthus sonchifolius</name>
    <dbReference type="NCBI Taxonomy" id="185202"/>
    <lineage>
        <taxon>Eukaryota</taxon>
        <taxon>Viridiplantae</taxon>
        <taxon>Streptophyta</taxon>
        <taxon>Embryophyta</taxon>
        <taxon>Tracheophyta</taxon>
        <taxon>Spermatophyta</taxon>
        <taxon>Magnoliopsida</taxon>
        <taxon>eudicotyledons</taxon>
        <taxon>Gunneridae</taxon>
        <taxon>Pentapetalae</taxon>
        <taxon>asterids</taxon>
        <taxon>campanulids</taxon>
        <taxon>Asterales</taxon>
        <taxon>Asteraceae</taxon>
        <taxon>Asteroideae</taxon>
        <taxon>Heliantheae alliance</taxon>
        <taxon>Millerieae</taxon>
        <taxon>Smallanthus</taxon>
    </lineage>
</organism>
<protein>
    <submittedName>
        <fullName evidence="1">Uncharacterized protein</fullName>
    </submittedName>
</protein>
<evidence type="ECO:0000313" key="1">
    <source>
        <dbReference type="EMBL" id="KAI3820934.1"/>
    </source>
</evidence>
<proteinExistence type="predicted"/>
<reference evidence="1 2" key="2">
    <citation type="journal article" date="2022" name="Mol. Ecol. Resour.">
        <title>The genomes of chicory, endive, great burdock and yacon provide insights into Asteraceae paleo-polyploidization history and plant inulin production.</title>
        <authorList>
            <person name="Fan W."/>
            <person name="Wang S."/>
            <person name="Wang H."/>
            <person name="Wang A."/>
            <person name="Jiang F."/>
            <person name="Liu H."/>
            <person name="Zhao H."/>
            <person name="Xu D."/>
            <person name="Zhang Y."/>
        </authorList>
    </citation>
    <scope>NUCLEOTIDE SEQUENCE [LARGE SCALE GENOMIC DNA]</scope>
    <source>
        <strain evidence="2">cv. Yunnan</strain>
        <tissue evidence="1">Leaves</tissue>
    </source>
</reference>
<sequence>MEGDNSTIYGLGFNRPYMCHTATVPCSCTNPMTRWYNNVLLNPNNLLNYQITPENTIYGFPHASNLVNPSFHVENNQEASEQMAINEIDSWLQSDPGNDQIDGSLNIRSYCSCCGNQYQGQFIQMQTQGFQASLLPMVAGIVPEATNTGTMDLPQEWPLNHFSFSPGNLIREGAVGTYSNSTSISSIGVQQLISPNDLQRPSEFPPMSRQDRILRYLEKKKARKYEKKIVNSRRKTYAQTRPRIRGRFAARSSQTGAQ</sequence>